<dbReference type="Gene3D" id="3.40.50.1980">
    <property type="entry name" value="Nitrogenase molybdenum iron protein domain"/>
    <property type="match status" value="2"/>
</dbReference>
<evidence type="ECO:0000256" key="2">
    <source>
        <dbReference type="ARBA" id="ARBA00022448"/>
    </source>
</evidence>
<dbReference type="PANTHER" id="PTHR42953">
    <property type="entry name" value="HIGH-AFFINITY ZINC UPTAKE SYSTEM PROTEIN ZNUA-RELATED"/>
    <property type="match status" value="1"/>
</dbReference>
<comment type="subcellular location">
    <subcellularLocation>
        <location evidence="1">Cell envelope</location>
    </subcellularLocation>
</comment>
<feature type="chain" id="PRO_5039704046" evidence="5">
    <location>
        <begin position="25"/>
        <end position="304"/>
    </location>
</feature>
<feature type="signal peptide" evidence="5">
    <location>
        <begin position="1"/>
        <end position="24"/>
    </location>
</feature>
<dbReference type="GO" id="GO:0046872">
    <property type="term" value="F:metal ion binding"/>
    <property type="evidence" value="ECO:0007669"/>
    <property type="project" value="UniProtKB-KW"/>
</dbReference>
<evidence type="ECO:0000256" key="3">
    <source>
        <dbReference type="ARBA" id="ARBA00022723"/>
    </source>
</evidence>
<sequence>MTNMHKRFWGIGAALLILVTFLGACQQAKPASEVKKDGITVVASVDFYGEVAKAVLGDHGKVTSIINRPEVDPHDYEPTTAVGKDVAKANVVLANGIGYDGWMDKLVKANSNGATYIRVGEDVLHKKEGDNEHLWYQPTTMKQLATQLAKEFGKIDKANAKAFDANAKKYIATLTPMTDLVAKLKAERKQSLVDVSEPVFDYALDSLGYKVNNEHFSKATEDGTDPSPADIEAMKKDIRDKKIAFFVQNTQADSKIVDQLTAEAKKAGVPVLKVTETLPKDKTYLSWMMSQYQALEKIQDNEKK</sequence>
<organism evidence="6 7">
    <name type="scientific">Lacticaseibacillus saniviri JCM 17471 = DSM 24301</name>
    <dbReference type="NCBI Taxonomy" id="1293598"/>
    <lineage>
        <taxon>Bacteria</taxon>
        <taxon>Bacillati</taxon>
        <taxon>Bacillota</taxon>
        <taxon>Bacilli</taxon>
        <taxon>Lactobacillales</taxon>
        <taxon>Lactobacillaceae</taxon>
        <taxon>Lacticaseibacillus</taxon>
    </lineage>
</organism>
<dbReference type="SUPFAM" id="SSF53807">
    <property type="entry name" value="Helical backbone' metal receptor"/>
    <property type="match status" value="1"/>
</dbReference>
<dbReference type="GO" id="GO:0030001">
    <property type="term" value="P:metal ion transport"/>
    <property type="evidence" value="ECO:0007669"/>
    <property type="project" value="InterPro"/>
</dbReference>
<dbReference type="InterPro" id="IPR050492">
    <property type="entry name" value="Bact_metal-bind_prot9"/>
</dbReference>
<dbReference type="PROSITE" id="PS51257">
    <property type="entry name" value="PROKAR_LIPOPROTEIN"/>
    <property type="match status" value="1"/>
</dbReference>
<dbReference type="Pfam" id="PF01297">
    <property type="entry name" value="ZnuA"/>
    <property type="match status" value="1"/>
</dbReference>
<keyword evidence="2" id="KW-0813">Transport</keyword>
<reference evidence="6 7" key="1">
    <citation type="journal article" date="2015" name="Genome Announc.">
        <title>Expanding the biotechnology potential of lactobacilli through comparative genomics of 213 strains and associated genera.</title>
        <authorList>
            <person name="Sun Z."/>
            <person name="Harris H.M."/>
            <person name="McCann A."/>
            <person name="Guo C."/>
            <person name="Argimon S."/>
            <person name="Zhang W."/>
            <person name="Yang X."/>
            <person name="Jeffery I.B."/>
            <person name="Cooney J.C."/>
            <person name="Kagawa T.F."/>
            <person name="Liu W."/>
            <person name="Song Y."/>
            <person name="Salvetti E."/>
            <person name="Wrobel A."/>
            <person name="Rasinkangas P."/>
            <person name="Parkhill J."/>
            <person name="Rea M.C."/>
            <person name="O'Sullivan O."/>
            <person name="Ritari J."/>
            <person name="Douillard F.P."/>
            <person name="Paul Ross R."/>
            <person name="Yang R."/>
            <person name="Briner A.E."/>
            <person name="Felis G.E."/>
            <person name="de Vos W.M."/>
            <person name="Barrangou R."/>
            <person name="Klaenhammer T.R."/>
            <person name="Caufield P.W."/>
            <person name="Cui Y."/>
            <person name="Zhang H."/>
            <person name="O'Toole P.W."/>
        </authorList>
    </citation>
    <scope>NUCLEOTIDE SEQUENCE [LARGE SCALE GENOMIC DNA]</scope>
    <source>
        <strain evidence="6 7">DSM 24301</strain>
    </source>
</reference>
<gene>
    <name evidence="6" type="ORF">IV56_GL002300</name>
</gene>
<evidence type="ECO:0000313" key="7">
    <source>
        <dbReference type="Proteomes" id="UP000050969"/>
    </source>
</evidence>
<keyword evidence="7" id="KW-1185">Reference proteome</keyword>
<dbReference type="PATRIC" id="fig|1293598.4.peg.2403"/>
<name>A0A0R2MTF4_9LACO</name>
<evidence type="ECO:0000256" key="5">
    <source>
        <dbReference type="SAM" id="SignalP"/>
    </source>
</evidence>
<dbReference type="Proteomes" id="UP000050969">
    <property type="component" value="Unassembled WGS sequence"/>
</dbReference>
<evidence type="ECO:0000256" key="4">
    <source>
        <dbReference type="ARBA" id="ARBA00022729"/>
    </source>
</evidence>
<accession>A0A0R2MTF4</accession>
<dbReference type="GO" id="GO:0030313">
    <property type="term" value="C:cell envelope"/>
    <property type="evidence" value="ECO:0007669"/>
    <property type="project" value="UniProtKB-SubCell"/>
</dbReference>
<keyword evidence="4 5" id="KW-0732">Signal</keyword>
<evidence type="ECO:0000313" key="6">
    <source>
        <dbReference type="EMBL" id="KRO15531.1"/>
    </source>
</evidence>
<dbReference type="PANTHER" id="PTHR42953:SF1">
    <property type="entry name" value="METAL-BINDING PROTEIN HI_0362-RELATED"/>
    <property type="match status" value="1"/>
</dbReference>
<dbReference type="CDD" id="cd01020">
    <property type="entry name" value="TroA_b"/>
    <property type="match status" value="1"/>
</dbReference>
<keyword evidence="3" id="KW-0479">Metal-binding</keyword>
<dbReference type="STRING" id="1293598.IV56_GL002300"/>
<evidence type="ECO:0000256" key="1">
    <source>
        <dbReference type="ARBA" id="ARBA00004196"/>
    </source>
</evidence>
<proteinExistence type="predicted"/>
<comment type="caution">
    <text evidence="6">The sequence shown here is derived from an EMBL/GenBank/DDBJ whole genome shotgun (WGS) entry which is preliminary data.</text>
</comment>
<dbReference type="InterPro" id="IPR006127">
    <property type="entry name" value="ZnuA-like"/>
</dbReference>
<dbReference type="EMBL" id="JQCE01000064">
    <property type="protein sequence ID" value="KRO15531.1"/>
    <property type="molecule type" value="Genomic_DNA"/>
</dbReference>
<dbReference type="AlphaFoldDB" id="A0A0R2MTF4"/>
<protein>
    <submittedName>
        <fullName evidence="6">ABC-type metal ion transport system, periplasmic component surface adhesin</fullName>
    </submittedName>
</protein>